<accession>A0A218XEX2</accession>
<sequence length="142" mass="15592">MDVRPSTSLKTSERLMTFGGKDTVLVDKPRVMKMTNDTTGRKSQLYYDSVQVVPADSAIPKDVRPLTSIVPSERPRTVGDKENFIFDKPGVTKMTNVSAKGILGSAPTAQARYETSNEISPVSKVLHAVADEAKLPEKPRSW</sequence>
<gene>
    <name evidence="1" type="ORF">CDL15_Pgr012978</name>
</gene>
<comment type="caution">
    <text evidence="1">The sequence shown here is derived from an EMBL/GenBank/DDBJ whole genome shotgun (WGS) entry which is preliminary data.</text>
</comment>
<organism evidence="1 2">
    <name type="scientific">Punica granatum</name>
    <name type="common">Pomegranate</name>
    <dbReference type="NCBI Taxonomy" id="22663"/>
    <lineage>
        <taxon>Eukaryota</taxon>
        <taxon>Viridiplantae</taxon>
        <taxon>Streptophyta</taxon>
        <taxon>Embryophyta</taxon>
        <taxon>Tracheophyta</taxon>
        <taxon>Spermatophyta</taxon>
        <taxon>Magnoliopsida</taxon>
        <taxon>eudicotyledons</taxon>
        <taxon>Gunneridae</taxon>
        <taxon>Pentapetalae</taxon>
        <taxon>rosids</taxon>
        <taxon>malvids</taxon>
        <taxon>Myrtales</taxon>
        <taxon>Lythraceae</taxon>
        <taxon>Punica</taxon>
    </lineage>
</organism>
<name>A0A218XEX2_PUNGR</name>
<evidence type="ECO:0000313" key="2">
    <source>
        <dbReference type="Proteomes" id="UP000197138"/>
    </source>
</evidence>
<dbReference type="AlphaFoldDB" id="A0A218XEX2"/>
<dbReference type="EMBL" id="MTKT01001932">
    <property type="protein sequence ID" value="OWM83497.1"/>
    <property type="molecule type" value="Genomic_DNA"/>
</dbReference>
<dbReference type="Proteomes" id="UP000197138">
    <property type="component" value="Unassembled WGS sequence"/>
</dbReference>
<reference evidence="2" key="1">
    <citation type="journal article" date="2017" name="Plant J.">
        <title>The pomegranate (Punica granatum L.) genome and the genomics of punicalagin biosynthesis.</title>
        <authorList>
            <person name="Qin G."/>
            <person name="Xu C."/>
            <person name="Ming R."/>
            <person name="Tang H."/>
            <person name="Guyot R."/>
            <person name="Kramer E.M."/>
            <person name="Hu Y."/>
            <person name="Yi X."/>
            <person name="Qi Y."/>
            <person name="Xu X."/>
            <person name="Gao Z."/>
            <person name="Pan H."/>
            <person name="Jian J."/>
            <person name="Tian Y."/>
            <person name="Yue Z."/>
            <person name="Xu Y."/>
        </authorList>
    </citation>
    <scope>NUCLEOTIDE SEQUENCE [LARGE SCALE GENOMIC DNA]</scope>
    <source>
        <strain evidence="2">cv. Dabenzi</strain>
    </source>
</reference>
<protein>
    <submittedName>
        <fullName evidence="1">Uncharacterized protein</fullName>
    </submittedName>
</protein>
<proteinExistence type="predicted"/>
<evidence type="ECO:0000313" key="1">
    <source>
        <dbReference type="EMBL" id="OWM83497.1"/>
    </source>
</evidence>